<evidence type="ECO:0000313" key="4">
    <source>
        <dbReference type="Proteomes" id="UP000244722"/>
    </source>
</evidence>
<gene>
    <name evidence="3" type="ORF">B9Z19DRAFT_104016</name>
</gene>
<feature type="transmembrane region" description="Helical" evidence="2">
    <location>
        <begin position="15"/>
        <end position="33"/>
    </location>
</feature>
<dbReference type="Proteomes" id="UP000244722">
    <property type="component" value="Unassembled WGS sequence"/>
</dbReference>
<evidence type="ECO:0000313" key="3">
    <source>
        <dbReference type="EMBL" id="PUU78101.1"/>
    </source>
</evidence>
<feature type="compositionally biased region" description="Low complexity" evidence="1">
    <location>
        <begin position="100"/>
        <end position="115"/>
    </location>
</feature>
<keyword evidence="2" id="KW-1133">Transmembrane helix</keyword>
<feature type="compositionally biased region" description="Basic and acidic residues" evidence="1">
    <location>
        <begin position="63"/>
        <end position="97"/>
    </location>
</feature>
<feature type="compositionally biased region" description="Basic residues" evidence="1">
    <location>
        <begin position="36"/>
        <end position="45"/>
    </location>
</feature>
<keyword evidence="2" id="KW-0472">Membrane</keyword>
<sequence length="222" mass="24753">MGFQTPITEVDRPNTIFHFCTFLVLFPLSQPVLPSCKHRRRKRPHGSQGAGDPRGGLKSKKNGMGEKGREGRGGEREGKEIGGDQWTKRAGKEKLKNSDTTGFNTGAVNNTGTGTSMVLSTNQEGSLLHGDKLLMRLPYSFSNKFPTRIECHNYVPISPFKQISPSANISKWQRTHFLLKYREMGETQVKIKTLVAAGDRVKCALTKERPWIPPDLSSQQLT</sequence>
<feature type="region of interest" description="Disordered" evidence="1">
    <location>
        <begin position="36"/>
        <end position="116"/>
    </location>
</feature>
<name>A0A2T6ZRI6_TUBBO</name>
<accession>A0A2T6ZRI6</accession>
<organism evidence="3 4">
    <name type="scientific">Tuber borchii</name>
    <name type="common">White truffle</name>
    <dbReference type="NCBI Taxonomy" id="42251"/>
    <lineage>
        <taxon>Eukaryota</taxon>
        <taxon>Fungi</taxon>
        <taxon>Dikarya</taxon>
        <taxon>Ascomycota</taxon>
        <taxon>Pezizomycotina</taxon>
        <taxon>Pezizomycetes</taxon>
        <taxon>Pezizales</taxon>
        <taxon>Tuberaceae</taxon>
        <taxon>Tuber</taxon>
    </lineage>
</organism>
<keyword evidence="4" id="KW-1185">Reference proteome</keyword>
<comment type="caution">
    <text evidence="3">The sequence shown here is derived from an EMBL/GenBank/DDBJ whole genome shotgun (WGS) entry which is preliminary data.</text>
</comment>
<keyword evidence="2" id="KW-0812">Transmembrane</keyword>
<proteinExistence type="predicted"/>
<dbReference type="AlphaFoldDB" id="A0A2T6ZRI6"/>
<reference evidence="3 4" key="1">
    <citation type="submission" date="2017-04" db="EMBL/GenBank/DDBJ databases">
        <title>Draft genome sequence of Tuber borchii Vittad., a whitish edible truffle.</title>
        <authorList>
            <consortium name="DOE Joint Genome Institute"/>
            <person name="Murat C."/>
            <person name="Kuo A."/>
            <person name="Barry K.W."/>
            <person name="Clum A."/>
            <person name="Dockter R.B."/>
            <person name="Fauchery L."/>
            <person name="Iotti M."/>
            <person name="Kohler A."/>
            <person name="Labutti K."/>
            <person name="Lindquist E.A."/>
            <person name="Lipzen A."/>
            <person name="Ohm R.A."/>
            <person name="Wang M."/>
            <person name="Grigoriev I.V."/>
            <person name="Zambonelli A."/>
            <person name="Martin F.M."/>
        </authorList>
    </citation>
    <scope>NUCLEOTIDE SEQUENCE [LARGE SCALE GENOMIC DNA]</scope>
    <source>
        <strain evidence="3 4">Tbo3840</strain>
    </source>
</reference>
<evidence type="ECO:0000256" key="2">
    <source>
        <dbReference type="SAM" id="Phobius"/>
    </source>
</evidence>
<evidence type="ECO:0000256" key="1">
    <source>
        <dbReference type="SAM" id="MobiDB-lite"/>
    </source>
</evidence>
<protein>
    <submittedName>
        <fullName evidence="3">Uncharacterized protein</fullName>
    </submittedName>
</protein>
<dbReference type="EMBL" id="NESQ01000129">
    <property type="protein sequence ID" value="PUU78101.1"/>
    <property type="molecule type" value="Genomic_DNA"/>
</dbReference>